<sequence length="97" mass="12144">MMYIVMIQIHIVQSQNTSTVMMNRSDDMRWRSKWDYIHVGQTRKITKFLLFPKKINREWRWLEKATYLQKCFEEMNYATMDYGYHKVWRDIAWIKKN</sequence>
<protein>
    <submittedName>
        <fullName evidence="1">Uncharacterized protein</fullName>
    </submittedName>
</protein>
<evidence type="ECO:0000313" key="2">
    <source>
        <dbReference type="Proteomes" id="UP000828101"/>
    </source>
</evidence>
<evidence type="ECO:0000313" key="1">
    <source>
        <dbReference type="EMBL" id="UGO51321.1"/>
    </source>
</evidence>
<dbReference type="EMBL" id="OK499994">
    <property type="protein sequence ID" value="UGO51321.1"/>
    <property type="molecule type" value="Genomic_DNA"/>
</dbReference>
<gene>
    <name evidence="1" type="ORF">SKYWALKER_164</name>
</gene>
<accession>A0AAE8YVJ9</accession>
<organism evidence="1 2">
    <name type="scientific">Bacillus phage vB_BanS_Skywalker</name>
    <dbReference type="NCBI Taxonomy" id="2894789"/>
    <lineage>
        <taxon>Viruses</taxon>
        <taxon>Duplodnaviria</taxon>
        <taxon>Heunggongvirae</taxon>
        <taxon>Uroviricota</taxon>
        <taxon>Caudoviricetes</taxon>
        <taxon>Joanripponvirinae</taxon>
        <taxon>Tsamsavirus</taxon>
        <taxon>Tsamsavirus skywalker</taxon>
    </lineage>
</organism>
<name>A0AAE8YVJ9_9CAUD</name>
<keyword evidence="2" id="KW-1185">Reference proteome</keyword>
<reference evidence="1 2" key="1">
    <citation type="submission" date="2021-10" db="EMBL/GenBank/DDBJ databases">
        <authorList>
            <person name="James R."/>
            <person name="Lavering E.D."/>
            <person name="Fairholm J.D."/>
            <person name="Ogilvie B.H."/>
            <person name="Thurgood T.L."/>
            <person name="Hyer A."/>
            <person name="Robison R.A."/>
            <person name="Grose J.H."/>
        </authorList>
    </citation>
    <scope>NUCLEOTIDE SEQUENCE [LARGE SCALE GENOMIC DNA]</scope>
</reference>
<proteinExistence type="predicted"/>
<dbReference type="Proteomes" id="UP000828101">
    <property type="component" value="Segment"/>
</dbReference>